<dbReference type="InterPro" id="IPR029044">
    <property type="entry name" value="Nucleotide-diphossugar_trans"/>
</dbReference>
<dbReference type="SUPFAM" id="SSF53335">
    <property type="entry name" value="S-adenosyl-L-methionine-dependent methyltransferases"/>
    <property type="match status" value="1"/>
</dbReference>
<evidence type="ECO:0000256" key="1">
    <source>
        <dbReference type="SAM" id="MobiDB-lite"/>
    </source>
</evidence>
<keyword evidence="3" id="KW-1185">Reference proteome</keyword>
<feature type="region of interest" description="Disordered" evidence="1">
    <location>
        <begin position="300"/>
        <end position="332"/>
    </location>
</feature>
<dbReference type="SUPFAM" id="SSF102405">
    <property type="entry name" value="MCP/YpsA-like"/>
    <property type="match status" value="1"/>
</dbReference>
<sequence>MAAALGCYHVPKEQLDGLLLRFTVDRLASARSVPGAVLDYGCGAGAKLLHRLQQQVPAAVLVGSDPCIASPASTTSKTADTKTAAAAAAAADMGNAQGALLLTGDCSWAAAGAGGLVPAGCYDVVVCSLVLCTVPGRAEYVRIVDDLAAAVKPGSGRLLLAMCNPMFTFHGSTPFQQRSTCSSRSSRSSSSSSSPQAGCGYESVCCWRKQLLVQQQQQQQQGQPVQREDVHRPLQAVLHDLARRGFQLEWVHQTPSANLDRPDEFSSDFLLLSLMQVDLPQHPLAEVVVVVDPHPGPFLRHLAAPADTNTAGNRPSSGSSSSGSSSNSSASGDGLPALLQQLQQLLELSWVDRVVVAGAKGNETVQARAPGGGGLWQVTHLCWRGSRRGMLFNDVIAICHVCSNQDAIIVTLDADDMLLQHDALRLVWEAHTQGGHDFVTAGHIRTDKTHCGPGYNTTAYDHSANKCNTLPTTGFDTTGCNTTGCVTFAGPHRQRQLRGGGNVWQHLRSFRKALFDAVPDARLCMWQEPQQQQQQTQNVLSGPGSPGYSYSLGFSEQQQQQQQQQQQHVSTVPAGPGSPGYYYELANDWAFCIPMAELAVTPGVLPAALYLYEPSWPRQDRAAREAVIGAIMCQPPLLGPAVPRSTRRIVAVVGDSCLDSAAMKPGRVTGDEQRKQQLAEQVGRCLVDAGHRVLTGGLGGVMSAALKGARSSCRYRPGDTIAILPGDSAAAANPYADIVIPTGLGEYRNGIVARADGVIAIGGGAGTLQEVSAAWSLKRPLVVLDGVAGSSGWLGGRKLDGRGAADRLPVLLADSAEQTVSLLGFE</sequence>
<dbReference type="Pfam" id="PF13489">
    <property type="entry name" value="Methyltransf_23"/>
    <property type="match status" value="1"/>
</dbReference>
<evidence type="ECO:0000313" key="2">
    <source>
        <dbReference type="EMBL" id="WIA18791.1"/>
    </source>
</evidence>
<dbReference type="EMBL" id="CP126217">
    <property type="protein sequence ID" value="WIA18791.1"/>
    <property type="molecule type" value="Genomic_DNA"/>
</dbReference>
<protein>
    <recommendedName>
        <fullName evidence="4">Methyltransferase type 11 domain-containing protein</fullName>
    </recommendedName>
</protein>
<organism evidence="2 3">
    <name type="scientific">Tetradesmus obliquus</name>
    <name type="common">Green alga</name>
    <name type="synonym">Acutodesmus obliquus</name>
    <dbReference type="NCBI Taxonomy" id="3088"/>
    <lineage>
        <taxon>Eukaryota</taxon>
        <taxon>Viridiplantae</taxon>
        <taxon>Chlorophyta</taxon>
        <taxon>core chlorophytes</taxon>
        <taxon>Chlorophyceae</taxon>
        <taxon>CS clade</taxon>
        <taxon>Sphaeropleales</taxon>
        <taxon>Scenedesmaceae</taxon>
        <taxon>Tetradesmus</taxon>
    </lineage>
</organism>
<proteinExistence type="predicted"/>
<dbReference type="Gene3D" id="3.40.50.450">
    <property type="match status" value="1"/>
</dbReference>
<gene>
    <name evidence="2" type="ORF">OEZ85_003475</name>
</gene>
<dbReference type="Proteomes" id="UP001244341">
    <property type="component" value="Chromosome 10b"/>
</dbReference>
<reference evidence="2 3" key="1">
    <citation type="submission" date="2023-05" db="EMBL/GenBank/DDBJ databases">
        <title>A 100% complete, gapless, phased diploid assembly of the Scenedesmus obliquus UTEX 3031 genome.</title>
        <authorList>
            <person name="Biondi T.C."/>
            <person name="Hanschen E.R."/>
            <person name="Kwon T."/>
            <person name="Eng W."/>
            <person name="Kruse C.P.S."/>
            <person name="Koehler S.I."/>
            <person name="Kunde Y."/>
            <person name="Gleasner C.D."/>
            <person name="You Mak K.T."/>
            <person name="Polle J."/>
            <person name="Hovde B.T."/>
            <person name="Starkenburg S.R."/>
        </authorList>
    </citation>
    <scope>NUCLEOTIDE SEQUENCE [LARGE SCALE GENOMIC DNA]</scope>
    <source>
        <strain evidence="2 3">DOE0152z</strain>
    </source>
</reference>
<accession>A0ABY8UBE5</accession>
<dbReference type="Gene3D" id="3.40.50.150">
    <property type="entry name" value="Vaccinia Virus protein VP39"/>
    <property type="match status" value="1"/>
</dbReference>
<evidence type="ECO:0000313" key="3">
    <source>
        <dbReference type="Proteomes" id="UP001244341"/>
    </source>
</evidence>
<dbReference type="PANTHER" id="PTHR43393">
    <property type="entry name" value="CYTOKININ RIBOSIDE 5'-MONOPHOSPHATE PHOSPHORIBOHYDROLASE"/>
    <property type="match status" value="1"/>
</dbReference>
<feature type="compositionally biased region" description="Low complexity" evidence="1">
    <location>
        <begin position="316"/>
        <end position="332"/>
    </location>
</feature>
<name>A0ABY8UBE5_TETOB</name>
<dbReference type="SUPFAM" id="SSF53448">
    <property type="entry name" value="Nucleotide-diphospho-sugar transferases"/>
    <property type="match status" value="1"/>
</dbReference>
<evidence type="ECO:0008006" key="4">
    <source>
        <dbReference type="Google" id="ProtNLM"/>
    </source>
</evidence>
<dbReference type="Gene3D" id="3.90.550.10">
    <property type="entry name" value="Spore Coat Polysaccharide Biosynthesis Protein SpsA, Chain A"/>
    <property type="match status" value="1"/>
</dbReference>
<feature type="region of interest" description="Disordered" evidence="1">
    <location>
        <begin position="174"/>
        <end position="197"/>
    </location>
</feature>
<feature type="region of interest" description="Disordered" evidence="1">
    <location>
        <begin position="550"/>
        <end position="573"/>
    </location>
</feature>
<dbReference type="Pfam" id="PF18306">
    <property type="entry name" value="LDcluster4"/>
    <property type="match status" value="1"/>
</dbReference>
<feature type="compositionally biased region" description="Low complexity" evidence="1">
    <location>
        <begin position="550"/>
        <end position="567"/>
    </location>
</feature>
<dbReference type="InterPro" id="IPR041164">
    <property type="entry name" value="LDcluster4"/>
</dbReference>
<dbReference type="InterPro" id="IPR029063">
    <property type="entry name" value="SAM-dependent_MTases_sf"/>
</dbReference>
<dbReference type="InterPro" id="IPR052341">
    <property type="entry name" value="LOG_family_nucleotidases"/>
</dbReference>
<dbReference type="PANTHER" id="PTHR43393:SF3">
    <property type="entry name" value="LYSINE DECARBOXYLASE-LIKE PROTEIN"/>
    <property type="match status" value="1"/>
</dbReference>
<feature type="compositionally biased region" description="Low complexity" evidence="1">
    <location>
        <begin position="182"/>
        <end position="194"/>
    </location>
</feature>